<evidence type="ECO:0000256" key="15">
    <source>
        <dbReference type="SAM" id="SignalP"/>
    </source>
</evidence>
<keyword evidence="12" id="KW-0458">Lysosome</keyword>
<keyword evidence="5" id="KW-0812">Transmembrane</keyword>
<dbReference type="PROSITE" id="PS00616">
    <property type="entry name" value="HIS_ACID_PHOSPHAT_1"/>
    <property type="match status" value="1"/>
</dbReference>
<comment type="subcellular location">
    <subcellularLocation>
        <location evidence="2">Lysosome lumen</location>
    </subcellularLocation>
    <subcellularLocation>
        <location evidence="13">Lysosome membrane</location>
        <topology evidence="13">Single-pass membrane protein</topology>
        <orientation evidence="13">Lumenal side</orientation>
    </subcellularLocation>
</comment>
<evidence type="ECO:0000256" key="4">
    <source>
        <dbReference type="ARBA" id="ARBA00012646"/>
    </source>
</evidence>
<dbReference type="Pfam" id="PF00328">
    <property type="entry name" value="His_Phos_2"/>
    <property type="match status" value="1"/>
</dbReference>
<evidence type="ECO:0000256" key="2">
    <source>
        <dbReference type="ARBA" id="ARBA00004227"/>
    </source>
</evidence>
<keyword evidence="11" id="KW-0325">Glycoprotein</keyword>
<evidence type="ECO:0000256" key="13">
    <source>
        <dbReference type="ARBA" id="ARBA00037852"/>
    </source>
</evidence>
<dbReference type="GO" id="GO:0043202">
    <property type="term" value="C:lysosomal lumen"/>
    <property type="evidence" value="ECO:0007669"/>
    <property type="project" value="UniProtKB-SubCell"/>
</dbReference>
<organism evidence="16 17">
    <name type="scientific">Scyliorhinus torazame</name>
    <name type="common">Cloudy catshark</name>
    <name type="synonym">Catulus torazame</name>
    <dbReference type="NCBI Taxonomy" id="75743"/>
    <lineage>
        <taxon>Eukaryota</taxon>
        <taxon>Metazoa</taxon>
        <taxon>Chordata</taxon>
        <taxon>Craniata</taxon>
        <taxon>Vertebrata</taxon>
        <taxon>Chondrichthyes</taxon>
        <taxon>Elasmobranchii</taxon>
        <taxon>Galeomorphii</taxon>
        <taxon>Galeoidea</taxon>
        <taxon>Carcharhiniformes</taxon>
        <taxon>Scyliorhinidae</taxon>
        <taxon>Scyliorhinus</taxon>
    </lineage>
</organism>
<keyword evidence="17" id="KW-1185">Reference proteome</keyword>
<dbReference type="STRING" id="75743.A0A401PP20"/>
<dbReference type="EC" id="3.1.3.2" evidence="4"/>
<evidence type="ECO:0000256" key="10">
    <source>
        <dbReference type="ARBA" id="ARBA00023157"/>
    </source>
</evidence>
<evidence type="ECO:0000256" key="8">
    <source>
        <dbReference type="ARBA" id="ARBA00022989"/>
    </source>
</evidence>
<evidence type="ECO:0000256" key="6">
    <source>
        <dbReference type="ARBA" id="ARBA00022729"/>
    </source>
</evidence>
<evidence type="ECO:0000256" key="3">
    <source>
        <dbReference type="ARBA" id="ARBA00005375"/>
    </source>
</evidence>
<reference evidence="16 17" key="1">
    <citation type="journal article" date="2018" name="Nat. Ecol. Evol.">
        <title>Shark genomes provide insights into elasmobranch evolution and the origin of vertebrates.</title>
        <authorList>
            <person name="Hara Y"/>
            <person name="Yamaguchi K"/>
            <person name="Onimaru K"/>
            <person name="Kadota M"/>
            <person name="Koyanagi M"/>
            <person name="Keeley SD"/>
            <person name="Tatsumi K"/>
            <person name="Tanaka K"/>
            <person name="Motone F"/>
            <person name="Kageyama Y"/>
            <person name="Nozu R"/>
            <person name="Adachi N"/>
            <person name="Nishimura O"/>
            <person name="Nakagawa R"/>
            <person name="Tanegashima C"/>
            <person name="Kiyatake I"/>
            <person name="Matsumoto R"/>
            <person name="Murakumo K"/>
            <person name="Nishida K"/>
            <person name="Terakita A"/>
            <person name="Kuratani S"/>
            <person name="Sato K"/>
            <person name="Hyodo S Kuraku.S."/>
        </authorList>
    </citation>
    <scope>NUCLEOTIDE SEQUENCE [LARGE SCALE GENOMIC DNA]</scope>
</reference>
<dbReference type="InterPro" id="IPR000560">
    <property type="entry name" value="His_Pase_clade-2"/>
</dbReference>
<proteinExistence type="inferred from homology"/>
<dbReference type="InterPro" id="IPR029033">
    <property type="entry name" value="His_PPase_superfam"/>
</dbReference>
<comment type="caution">
    <text evidence="16">The sequence shown here is derived from an EMBL/GenBank/DDBJ whole genome shotgun (WGS) entry which is preliminary data.</text>
</comment>
<keyword evidence="6 15" id="KW-0732">Signal</keyword>
<comment type="similarity">
    <text evidence="3">Belongs to the histidine acid phosphatase family.</text>
</comment>
<keyword evidence="9" id="KW-0472">Membrane</keyword>
<evidence type="ECO:0000313" key="16">
    <source>
        <dbReference type="EMBL" id="GCB74855.1"/>
    </source>
</evidence>
<dbReference type="EMBL" id="BFAA01016138">
    <property type="protein sequence ID" value="GCB74855.1"/>
    <property type="molecule type" value="Genomic_DNA"/>
</dbReference>
<sequence length="107" mass="12249">MVGGFGAPVRASRAVLGAALLIGILRAAEGRELKFVNLIYRHGDRSPVHGYPTDPYTEKDWPQGYGQLTQVGMRQHYELGQYLRRRYKDFLNSSYEREELFPDCLIT</sequence>
<dbReference type="PANTHER" id="PTHR11567:SF180">
    <property type="entry name" value="LYSOSOMAL ACID PHOSPHATASE"/>
    <property type="match status" value="1"/>
</dbReference>
<evidence type="ECO:0000313" key="17">
    <source>
        <dbReference type="Proteomes" id="UP000288216"/>
    </source>
</evidence>
<evidence type="ECO:0000256" key="5">
    <source>
        <dbReference type="ARBA" id="ARBA00022692"/>
    </source>
</evidence>
<accession>A0A401PP20</accession>
<comment type="catalytic activity">
    <reaction evidence="1">
        <text>a phosphate monoester + H2O = an alcohol + phosphate</text>
        <dbReference type="Rhea" id="RHEA:15017"/>
        <dbReference type="ChEBI" id="CHEBI:15377"/>
        <dbReference type="ChEBI" id="CHEBI:30879"/>
        <dbReference type="ChEBI" id="CHEBI:43474"/>
        <dbReference type="ChEBI" id="CHEBI:67140"/>
        <dbReference type="EC" id="3.1.3.2"/>
    </reaction>
</comment>
<protein>
    <recommendedName>
        <fullName evidence="14">Lysosomal acid phosphatase</fullName>
        <ecNumber evidence="4">3.1.3.2</ecNumber>
    </recommendedName>
</protein>
<gene>
    <name evidence="16" type="ORF">scyTo_0020272</name>
</gene>
<evidence type="ECO:0000256" key="1">
    <source>
        <dbReference type="ARBA" id="ARBA00000032"/>
    </source>
</evidence>
<feature type="chain" id="PRO_5019349143" description="Lysosomal acid phosphatase" evidence="15">
    <location>
        <begin position="31"/>
        <end position="107"/>
    </location>
</feature>
<dbReference type="Proteomes" id="UP000288216">
    <property type="component" value="Unassembled WGS sequence"/>
</dbReference>
<keyword evidence="8" id="KW-1133">Transmembrane helix</keyword>
<evidence type="ECO:0000256" key="12">
    <source>
        <dbReference type="ARBA" id="ARBA00023228"/>
    </source>
</evidence>
<dbReference type="PANTHER" id="PTHR11567">
    <property type="entry name" value="ACID PHOSPHATASE-RELATED"/>
    <property type="match status" value="1"/>
</dbReference>
<dbReference type="Gene3D" id="3.40.50.1240">
    <property type="entry name" value="Phosphoglycerate mutase-like"/>
    <property type="match status" value="1"/>
</dbReference>
<dbReference type="SUPFAM" id="SSF53254">
    <property type="entry name" value="Phosphoglycerate mutase-like"/>
    <property type="match status" value="1"/>
</dbReference>
<dbReference type="AlphaFoldDB" id="A0A401PP20"/>
<keyword evidence="10" id="KW-1015">Disulfide bond</keyword>
<dbReference type="GO" id="GO:0007040">
    <property type="term" value="P:lysosome organization"/>
    <property type="evidence" value="ECO:0007669"/>
    <property type="project" value="TreeGrafter"/>
</dbReference>
<dbReference type="InterPro" id="IPR033379">
    <property type="entry name" value="Acid_Pase_AS"/>
</dbReference>
<name>A0A401PP20_SCYTO</name>
<dbReference type="CDD" id="cd07061">
    <property type="entry name" value="HP_HAP_like"/>
    <property type="match status" value="1"/>
</dbReference>
<evidence type="ECO:0000256" key="7">
    <source>
        <dbReference type="ARBA" id="ARBA00022801"/>
    </source>
</evidence>
<feature type="signal peptide" evidence="15">
    <location>
        <begin position="1"/>
        <end position="30"/>
    </location>
</feature>
<evidence type="ECO:0000256" key="9">
    <source>
        <dbReference type="ARBA" id="ARBA00023136"/>
    </source>
</evidence>
<evidence type="ECO:0000256" key="14">
    <source>
        <dbReference type="ARBA" id="ARBA00039422"/>
    </source>
</evidence>
<dbReference type="GO" id="GO:0003993">
    <property type="term" value="F:acid phosphatase activity"/>
    <property type="evidence" value="ECO:0007669"/>
    <property type="project" value="UniProtKB-EC"/>
</dbReference>
<evidence type="ECO:0000256" key="11">
    <source>
        <dbReference type="ARBA" id="ARBA00023180"/>
    </source>
</evidence>
<dbReference type="OrthoDB" id="258392at2759"/>
<dbReference type="InterPro" id="IPR050645">
    <property type="entry name" value="Histidine_acid_phosphatase"/>
</dbReference>
<keyword evidence="7" id="KW-0378">Hydrolase</keyword>
<dbReference type="GO" id="GO:0005765">
    <property type="term" value="C:lysosomal membrane"/>
    <property type="evidence" value="ECO:0007669"/>
    <property type="project" value="UniProtKB-SubCell"/>
</dbReference>